<evidence type="ECO:0000256" key="7">
    <source>
        <dbReference type="ARBA" id="ARBA00022842"/>
    </source>
</evidence>
<keyword evidence="7 11" id="KW-0460">Magnesium</keyword>
<keyword evidence="9 11" id="KW-0665">Pyrimidine biosynthesis</keyword>
<dbReference type="InterPro" id="IPR027417">
    <property type="entry name" value="P-loop_NTPase"/>
</dbReference>
<dbReference type="SUPFAM" id="SSF52540">
    <property type="entry name" value="P-loop containing nucleoside triphosphate hydrolases"/>
    <property type="match status" value="1"/>
</dbReference>
<comment type="catalytic activity">
    <reaction evidence="10 11">
        <text>UTP + L-glutamine + ATP + H2O = CTP + L-glutamate + ADP + phosphate + 2 H(+)</text>
        <dbReference type="Rhea" id="RHEA:26426"/>
        <dbReference type="ChEBI" id="CHEBI:15377"/>
        <dbReference type="ChEBI" id="CHEBI:15378"/>
        <dbReference type="ChEBI" id="CHEBI:29985"/>
        <dbReference type="ChEBI" id="CHEBI:30616"/>
        <dbReference type="ChEBI" id="CHEBI:37563"/>
        <dbReference type="ChEBI" id="CHEBI:43474"/>
        <dbReference type="ChEBI" id="CHEBI:46398"/>
        <dbReference type="ChEBI" id="CHEBI:58359"/>
        <dbReference type="ChEBI" id="CHEBI:456216"/>
        <dbReference type="EC" id="6.3.4.2"/>
    </reaction>
</comment>
<comment type="catalytic activity">
    <reaction evidence="11">
        <text>UTP + NH4(+) + ATP = CTP + ADP + phosphate + 2 H(+)</text>
        <dbReference type="Rhea" id="RHEA:16597"/>
        <dbReference type="ChEBI" id="CHEBI:15378"/>
        <dbReference type="ChEBI" id="CHEBI:28938"/>
        <dbReference type="ChEBI" id="CHEBI:30616"/>
        <dbReference type="ChEBI" id="CHEBI:37563"/>
        <dbReference type="ChEBI" id="CHEBI:43474"/>
        <dbReference type="ChEBI" id="CHEBI:46398"/>
        <dbReference type="ChEBI" id="CHEBI:456216"/>
    </reaction>
</comment>
<dbReference type="FunFam" id="3.40.50.880:FF:000002">
    <property type="entry name" value="CTP synthase"/>
    <property type="match status" value="1"/>
</dbReference>
<dbReference type="NCBIfam" id="NF003792">
    <property type="entry name" value="PRK05380.1"/>
    <property type="match status" value="1"/>
</dbReference>
<dbReference type="GO" id="GO:0044210">
    <property type="term" value="P:'de novo' CTP biosynthetic process"/>
    <property type="evidence" value="ECO:0007669"/>
    <property type="project" value="UniProtKB-UniRule"/>
</dbReference>
<comment type="caution">
    <text evidence="11">Lacks conserved residue(s) required for the propagation of feature annotation.</text>
</comment>
<dbReference type="Proteomes" id="UP000078162">
    <property type="component" value="Chromosome"/>
</dbReference>
<feature type="binding site" evidence="11">
    <location>
        <position position="14"/>
    </location>
    <ligand>
        <name>UTP</name>
        <dbReference type="ChEBI" id="CHEBI:46398"/>
    </ligand>
</feature>
<proteinExistence type="inferred from homology"/>
<dbReference type="OrthoDB" id="9801107at2"/>
<evidence type="ECO:0000259" key="12">
    <source>
        <dbReference type="Pfam" id="PF00117"/>
    </source>
</evidence>
<evidence type="ECO:0000256" key="3">
    <source>
        <dbReference type="ARBA" id="ARBA00022598"/>
    </source>
</evidence>
<comment type="activity regulation">
    <text evidence="11">Allosterically activated by GTP, when glutamine is the substrate; GTP has no effect on the reaction when ammonia is the substrate. The allosteric effector GTP functions by stabilizing the protein conformation that binds the tetrahedral intermediate(s) formed during glutamine hydrolysis. Inhibited by the product CTP, via allosteric rather than competitive inhibition.</text>
</comment>
<feature type="binding site" evidence="11">
    <location>
        <begin position="380"/>
        <end position="383"/>
    </location>
    <ligand>
        <name>L-glutamine</name>
        <dbReference type="ChEBI" id="CHEBI:58359"/>
    </ligand>
</feature>
<feature type="binding site" evidence="11">
    <location>
        <begin position="149"/>
        <end position="151"/>
    </location>
    <ligand>
        <name>CTP</name>
        <dbReference type="ChEBI" id="CHEBI:37563"/>
        <note>allosteric inhibitor</note>
    </ligand>
</feature>
<dbReference type="PANTHER" id="PTHR11550">
    <property type="entry name" value="CTP SYNTHASE"/>
    <property type="match status" value="1"/>
</dbReference>
<dbReference type="InterPro" id="IPR017926">
    <property type="entry name" value="GATASE"/>
</dbReference>
<dbReference type="GO" id="GO:0097268">
    <property type="term" value="C:cytoophidium"/>
    <property type="evidence" value="ECO:0007669"/>
    <property type="project" value="UniProtKB-ARBA"/>
</dbReference>
<evidence type="ECO:0000256" key="8">
    <source>
        <dbReference type="ARBA" id="ARBA00022962"/>
    </source>
</evidence>
<evidence type="ECO:0000256" key="5">
    <source>
        <dbReference type="ARBA" id="ARBA00022741"/>
    </source>
</evidence>
<dbReference type="Pfam" id="PF06418">
    <property type="entry name" value="CTP_synth_N"/>
    <property type="match status" value="1"/>
</dbReference>
<keyword evidence="4 11" id="KW-0479">Metal-binding</keyword>
<keyword evidence="3 11" id="KW-0436">Ligase</keyword>
<feature type="binding site" evidence="11">
    <location>
        <begin position="15"/>
        <end position="20"/>
    </location>
    <ligand>
        <name>ATP</name>
        <dbReference type="ChEBI" id="CHEBI:30616"/>
    </ligand>
</feature>
<evidence type="ECO:0000256" key="4">
    <source>
        <dbReference type="ARBA" id="ARBA00022723"/>
    </source>
</evidence>
<dbReference type="Gene3D" id="3.40.50.880">
    <property type="match status" value="1"/>
</dbReference>
<feature type="domain" description="CTP synthase N-terminal" evidence="13">
    <location>
        <begin position="4"/>
        <end position="268"/>
    </location>
</feature>
<feature type="region of interest" description="Amidoligase domain" evidence="11">
    <location>
        <begin position="1"/>
        <end position="268"/>
    </location>
</feature>
<dbReference type="InterPro" id="IPR004468">
    <property type="entry name" value="CTP_synthase"/>
</dbReference>
<dbReference type="PROSITE" id="PS51273">
    <property type="entry name" value="GATASE_TYPE_1"/>
    <property type="match status" value="1"/>
</dbReference>
<feature type="binding site" evidence="11">
    <location>
        <position position="403"/>
    </location>
    <ligand>
        <name>L-glutamine</name>
        <dbReference type="ChEBI" id="CHEBI:58359"/>
    </ligand>
</feature>
<keyword evidence="15" id="KW-1185">Reference proteome</keyword>
<evidence type="ECO:0000256" key="10">
    <source>
        <dbReference type="ARBA" id="ARBA00047781"/>
    </source>
</evidence>
<dbReference type="RefSeq" id="WP_066482846.1">
    <property type="nucleotide sequence ID" value="NZ_CP014639.1"/>
</dbReference>
<dbReference type="AlphaFoldDB" id="A0A1A9HVG9"/>
<feature type="binding site" evidence="11">
    <location>
        <position position="72"/>
    </location>
    <ligand>
        <name>Mg(2+)</name>
        <dbReference type="ChEBI" id="CHEBI:18420"/>
    </ligand>
</feature>
<feature type="active site" evidence="11">
    <location>
        <position position="506"/>
    </location>
</feature>
<feature type="active site" description="Nucleophile; for glutamine hydrolysis" evidence="11">
    <location>
        <position position="379"/>
    </location>
</feature>
<dbReference type="GO" id="GO:0005829">
    <property type="term" value="C:cytosol"/>
    <property type="evidence" value="ECO:0007669"/>
    <property type="project" value="TreeGrafter"/>
</dbReference>
<comment type="pathway">
    <text evidence="1 11">Pyrimidine metabolism; CTP biosynthesis via de novo pathway; CTP from UDP: step 2/2.</text>
</comment>
<dbReference type="InterPro" id="IPR017456">
    <property type="entry name" value="CTP_synthase_N"/>
</dbReference>
<feature type="binding site" evidence="11">
    <location>
        <position position="14"/>
    </location>
    <ligand>
        <name>CTP</name>
        <dbReference type="ChEBI" id="CHEBI:37563"/>
        <note>allosteric inhibitor</note>
    </ligand>
</feature>
<organism evidence="14 15">
    <name type="scientific">Candidatus Chlamydia sanziniae</name>
    <dbReference type="NCBI Taxonomy" id="1806891"/>
    <lineage>
        <taxon>Bacteria</taxon>
        <taxon>Pseudomonadati</taxon>
        <taxon>Chlamydiota</taxon>
        <taxon>Chlamydiia</taxon>
        <taxon>Chlamydiales</taxon>
        <taxon>Chlamydiaceae</taxon>
        <taxon>Chlamydia/Chlamydophila group</taxon>
        <taxon>Chlamydia</taxon>
    </lineage>
</organism>
<dbReference type="NCBIfam" id="TIGR00337">
    <property type="entry name" value="PyrG"/>
    <property type="match status" value="1"/>
</dbReference>
<evidence type="ECO:0000256" key="9">
    <source>
        <dbReference type="ARBA" id="ARBA00022975"/>
    </source>
</evidence>
<feature type="binding site" evidence="11">
    <location>
        <position position="224"/>
    </location>
    <ligand>
        <name>CTP</name>
        <dbReference type="ChEBI" id="CHEBI:37563"/>
        <note>allosteric inhibitor</note>
    </ligand>
</feature>
<dbReference type="GO" id="GO:0046872">
    <property type="term" value="F:metal ion binding"/>
    <property type="evidence" value="ECO:0007669"/>
    <property type="project" value="UniProtKB-KW"/>
</dbReference>
<feature type="binding site" evidence="11">
    <location>
        <position position="72"/>
    </location>
    <ligand>
        <name>ATP</name>
        <dbReference type="ChEBI" id="CHEBI:30616"/>
    </ligand>
</feature>
<dbReference type="GO" id="GO:0042802">
    <property type="term" value="F:identical protein binding"/>
    <property type="evidence" value="ECO:0007669"/>
    <property type="project" value="TreeGrafter"/>
</dbReference>
<feature type="binding site" evidence="11">
    <location>
        <position position="461"/>
    </location>
    <ligand>
        <name>L-glutamine</name>
        <dbReference type="ChEBI" id="CHEBI:58359"/>
    </ligand>
</feature>
<dbReference type="InterPro" id="IPR029062">
    <property type="entry name" value="Class_I_gatase-like"/>
</dbReference>
<evidence type="ECO:0000259" key="13">
    <source>
        <dbReference type="Pfam" id="PF06418"/>
    </source>
</evidence>
<comment type="catalytic activity">
    <reaction evidence="11">
        <text>L-glutamine + H2O = L-glutamate + NH4(+)</text>
        <dbReference type="Rhea" id="RHEA:15889"/>
        <dbReference type="ChEBI" id="CHEBI:15377"/>
        <dbReference type="ChEBI" id="CHEBI:28938"/>
        <dbReference type="ChEBI" id="CHEBI:29985"/>
        <dbReference type="ChEBI" id="CHEBI:58359"/>
    </reaction>
</comment>
<dbReference type="UniPathway" id="UPA00159">
    <property type="reaction ID" value="UER00277"/>
</dbReference>
<dbReference type="InterPro" id="IPR033828">
    <property type="entry name" value="GATase1_CTP_Synthase"/>
</dbReference>
<comment type="similarity">
    <text evidence="2 11">Belongs to the CTP synthase family.</text>
</comment>
<keyword evidence="6 11" id="KW-0067">ATP-binding</keyword>
<feature type="binding site" evidence="11">
    <location>
        <position position="242"/>
    </location>
    <ligand>
        <name>ATP</name>
        <dbReference type="ChEBI" id="CHEBI:30616"/>
    </ligand>
</feature>
<keyword evidence="8 11" id="KW-0315">Glutamine amidotransferase</keyword>
<dbReference type="CDD" id="cd01746">
    <property type="entry name" value="GATase1_CTP_Synthase"/>
    <property type="match status" value="1"/>
</dbReference>
<comment type="function">
    <text evidence="11">Catalyzes the ATP-dependent amination of UTP to CTP with either L-glutamine or ammonia as the source of nitrogen. Regulates intracellular CTP levels through interactions with the four ribonucleotide triphosphates.</text>
</comment>
<evidence type="ECO:0000256" key="1">
    <source>
        <dbReference type="ARBA" id="ARBA00005171"/>
    </source>
</evidence>
<keyword evidence="5 11" id="KW-0547">Nucleotide-binding</keyword>
<dbReference type="Gene3D" id="3.40.50.300">
    <property type="entry name" value="P-loop containing nucleotide triphosphate hydrolases"/>
    <property type="match status" value="1"/>
</dbReference>
<feature type="binding site" evidence="11">
    <location>
        <begin position="188"/>
        <end position="193"/>
    </location>
    <ligand>
        <name>UTP</name>
        <dbReference type="ChEBI" id="CHEBI:46398"/>
    </ligand>
</feature>
<gene>
    <name evidence="11" type="primary">pyrG</name>
    <name evidence="14" type="ORF">Cs308_0819</name>
</gene>
<feature type="domain" description="Glutamine amidotransferase" evidence="12">
    <location>
        <begin position="305"/>
        <end position="525"/>
    </location>
</feature>
<dbReference type="KEGG" id="csaz:Cs308_0819"/>
<dbReference type="EMBL" id="CP014639">
    <property type="protein sequence ID" value="ANH78989.1"/>
    <property type="molecule type" value="Genomic_DNA"/>
</dbReference>
<feature type="binding site" evidence="11">
    <location>
        <position position="352"/>
    </location>
    <ligand>
        <name>L-glutamine</name>
        <dbReference type="ChEBI" id="CHEBI:58359"/>
    </ligand>
</feature>
<dbReference type="GO" id="GO:0005524">
    <property type="term" value="F:ATP binding"/>
    <property type="evidence" value="ECO:0007669"/>
    <property type="project" value="UniProtKB-KW"/>
</dbReference>
<dbReference type="SUPFAM" id="SSF52317">
    <property type="entry name" value="Class I glutamine amidotransferase-like"/>
    <property type="match status" value="1"/>
</dbReference>
<feature type="binding site" evidence="11">
    <location>
        <begin position="188"/>
        <end position="193"/>
    </location>
    <ligand>
        <name>CTP</name>
        <dbReference type="ChEBI" id="CHEBI:37563"/>
        <note>allosteric inhibitor</note>
    </ligand>
</feature>
<dbReference type="EC" id="6.3.4.2" evidence="11"/>
<dbReference type="Pfam" id="PF00117">
    <property type="entry name" value="GATase"/>
    <property type="match status" value="1"/>
</dbReference>
<dbReference type="GO" id="GO:0019856">
    <property type="term" value="P:pyrimidine nucleobase biosynthetic process"/>
    <property type="evidence" value="ECO:0007669"/>
    <property type="project" value="TreeGrafter"/>
</dbReference>
<dbReference type="PANTHER" id="PTHR11550:SF0">
    <property type="entry name" value="CTP SYNTHASE-RELATED"/>
    <property type="match status" value="1"/>
</dbReference>
<comment type="subunit">
    <text evidence="11">Homotetramer.</text>
</comment>
<evidence type="ECO:0000313" key="14">
    <source>
        <dbReference type="EMBL" id="ANH78989.1"/>
    </source>
</evidence>
<feature type="binding site" evidence="11">
    <location>
        <position position="142"/>
    </location>
    <ligand>
        <name>Mg(2+)</name>
        <dbReference type="ChEBI" id="CHEBI:18420"/>
    </ligand>
</feature>
<dbReference type="CDD" id="cd03113">
    <property type="entry name" value="CTPS_N"/>
    <property type="match status" value="1"/>
</dbReference>
<evidence type="ECO:0000313" key="15">
    <source>
        <dbReference type="Proteomes" id="UP000078162"/>
    </source>
</evidence>
<comment type="miscellaneous">
    <text evidence="11">CTPSs have evolved a hybrid strategy for distinguishing between UTP and CTP. The overlapping regions of the product feedback inhibitory and substrate sites recognize a common feature in both compounds, the triphosphate moiety. To differentiate isosteric substrate and product pyrimidine rings, an additional pocket far from the expected kinase/ligase catalytic site, specifically recognizes the cytosine and ribose portions of the product inhibitor.</text>
</comment>
<dbReference type="FunFam" id="3.40.50.300:FF:000009">
    <property type="entry name" value="CTP synthase"/>
    <property type="match status" value="1"/>
</dbReference>
<feature type="binding site" evidence="11">
    <location>
        <position position="224"/>
    </location>
    <ligand>
        <name>UTP</name>
        <dbReference type="ChEBI" id="CHEBI:46398"/>
    </ligand>
</feature>
<dbReference type="GO" id="GO:0003883">
    <property type="term" value="F:CTP synthase activity"/>
    <property type="evidence" value="ECO:0007669"/>
    <property type="project" value="UniProtKB-UniRule"/>
</dbReference>
<dbReference type="HAMAP" id="MF_01227">
    <property type="entry name" value="PyrG"/>
    <property type="match status" value="1"/>
</dbReference>
<protein>
    <recommendedName>
        <fullName evidence="11">CTP synthase</fullName>
        <ecNumber evidence="11">6.3.4.2</ecNumber>
    </recommendedName>
    <alternativeName>
        <fullName evidence="11">Cytidine 5'-triphosphate synthase</fullName>
    </alternativeName>
    <alternativeName>
        <fullName evidence="11">Cytidine triphosphate synthetase</fullName>
        <shortName evidence="11">CTP synthetase</shortName>
        <shortName evidence="11">CTPS</shortName>
    </alternativeName>
    <alternativeName>
        <fullName evidence="11">UTP--ammonia ligase</fullName>
    </alternativeName>
</protein>
<reference evidence="15" key="1">
    <citation type="submission" date="2016-03" db="EMBL/GenBank/DDBJ databases">
        <title>Culture-independent genomics supports pathogen discovery for uncultivable bacteria within the genus Chlamydia.</title>
        <authorList>
            <person name="Taylor-Brown A."/>
            <person name="Bachmann N.L."/>
            <person name="Borel N."/>
            <person name="Polkinghorne A."/>
        </authorList>
    </citation>
    <scope>NUCLEOTIDE SEQUENCE [LARGE SCALE GENOMIC DNA]</scope>
    <source>
        <strain evidence="15">2742-308</strain>
    </source>
</reference>
<feature type="active site" evidence="11">
    <location>
        <position position="508"/>
    </location>
</feature>
<accession>A0A1A9HVG9</accession>
<dbReference type="GO" id="GO:0004359">
    <property type="term" value="F:glutaminase activity"/>
    <property type="evidence" value="ECO:0007669"/>
    <property type="project" value="RHEA"/>
</dbReference>
<evidence type="ECO:0000256" key="11">
    <source>
        <dbReference type="HAMAP-Rule" id="MF_01227"/>
    </source>
</evidence>
<evidence type="ECO:0000256" key="6">
    <source>
        <dbReference type="ARBA" id="ARBA00022840"/>
    </source>
</evidence>
<sequence length="537" mass="60351">MPFKCLFLTGGVVSSLGKGLTAAALALLLERQGLKVAMLKLDPYLNVDPGTMNPFEHGEIYVTDDGIEADLDLGHYHRFSSVVLSKYSTATSGQIYARVIKKEREGYYLGSTVQVIPHITNEIMQVILDCVQEPATDVLIVEIGGTVGDIESLPFLEAIRQFRYEYPEDCLNLHMTYVPYLKAAREVKTKPTQHSVQTLRSIGIIPDVILCRSEEALSSEVKSKISLFCNVPSNAVFNVVDVRATIYEMPLILSQEHIARFIGQKLKLNVQPEDLTDWKILVDRLSQPLPKVYIGIVGKYLQHRDAYKSIFEALTHAVLSLNYSIEILPIDAEDPNLSQILAQCDGCLVPGGFGARGWEGKISAARFCREHRVPYFGICLGMQVLIIEYARNVLHLSRANSTEMEKETPDPVVCMMEGQDPLLATGGTMRLGSYPCRLVPESKVWKAYGQVNEIYERHRHRYEVNPTYIKCLATQGLHVVGICPHQELCEIVEVEDHPWMVGVQFHPEFISKLIKPHPLFIRFIQEALVYSKAKAHV</sequence>
<name>A0A1A9HVG9_9CHLA</name>
<evidence type="ECO:0000256" key="2">
    <source>
        <dbReference type="ARBA" id="ARBA00007533"/>
    </source>
</evidence>
<dbReference type="STRING" id="1806891.Cs308_0819"/>
<dbReference type="PATRIC" id="fig|1806891.3.peg.812"/>